<keyword evidence="2" id="KW-1185">Reference proteome</keyword>
<organism evidence="1 2">
    <name type="scientific">Brevibacillus ruminantium</name>
    <dbReference type="NCBI Taxonomy" id="2950604"/>
    <lineage>
        <taxon>Bacteria</taxon>
        <taxon>Bacillati</taxon>
        <taxon>Bacillota</taxon>
        <taxon>Bacilli</taxon>
        <taxon>Bacillales</taxon>
        <taxon>Paenibacillaceae</taxon>
        <taxon>Brevibacillus</taxon>
    </lineage>
</organism>
<dbReference type="Proteomes" id="UP001056500">
    <property type="component" value="Plasmid unnamed"/>
</dbReference>
<geneLocation type="plasmid" evidence="1 2">
    <name>unnamed</name>
</geneLocation>
<keyword evidence="1" id="KW-0614">Plasmid</keyword>
<dbReference type="EMBL" id="CP098756">
    <property type="protein sequence ID" value="USG68563.1"/>
    <property type="molecule type" value="Genomic_DNA"/>
</dbReference>
<dbReference type="RefSeq" id="WP_251876533.1">
    <property type="nucleotide sequence ID" value="NZ_CP098756.1"/>
</dbReference>
<evidence type="ECO:0000313" key="2">
    <source>
        <dbReference type="Proteomes" id="UP001056500"/>
    </source>
</evidence>
<reference evidence="1" key="1">
    <citation type="submission" date="2022-06" db="EMBL/GenBank/DDBJ databases">
        <title>Genome sequencing of Brevibacillus sp. BB3-R1.</title>
        <authorList>
            <person name="Heo J."/>
            <person name="Lee D."/>
            <person name="Won M."/>
            <person name="Han B.-H."/>
            <person name="Hong S.-B."/>
            <person name="Kwon S.-W."/>
        </authorList>
    </citation>
    <scope>NUCLEOTIDE SEQUENCE</scope>
    <source>
        <strain evidence="1">BB3-R1</strain>
        <plasmid evidence="1">unnamed</plasmid>
    </source>
</reference>
<sequence length="101" mass="11279">MEAMVLVLGVDRYKMDGDISGCKMTYVDLSEIPDRPDDQQGYHAITENLAYGVYEQFMGAGIYRARFNRTTKTARNGKSMVALTISAIEPVEMLNFVEMAG</sequence>
<evidence type="ECO:0000313" key="1">
    <source>
        <dbReference type="EMBL" id="USG68563.1"/>
    </source>
</evidence>
<gene>
    <name evidence="1" type="ORF">NDK47_27575</name>
</gene>
<name>A0ABY4WN10_9BACL</name>
<proteinExistence type="predicted"/>
<accession>A0ABY4WN10</accession>
<protein>
    <submittedName>
        <fullName evidence="1">Uncharacterized protein</fullName>
    </submittedName>
</protein>